<gene>
    <name evidence="8" type="ORF">BCF44_1144</name>
</gene>
<dbReference type="InterPro" id="IPR018383">
    <property type="entry name" value="UPF0324_pro"/>
</dbReference>
<sequence>MSTAETTAGRGIAAVPAVRYLPGLLLLLAVGVLGTFAQNGLRSLGKATGTALPDIEYVLWAIVIGLVIRNVVGLPALFRPGVATYEFWLKTGIVLLGARFVLGDLAKLGGFSLGIILIDMAIATTVILLVGRAFGLSGKLSTLLAIGTSICGVSAIIAGRGAIDADDEDSGYAIAAILALGAVALFSFPAIGHLLNLSDTQFGLWAGLAVDNTAEATATGAAYSAQAQQIAVAVKNTRNALIGLVVLGYAAYWSTRGGRTVAAGLGGRAAFVWRTFPKFVLGFIAVSALATAGLFTKAEVTSLGNLSKWAFLLCFAGVGLNFDLRELARSGLRPLVVAALGLVVVAACSLGLVLLTSGWLA</sequence>
<dbReference type="Pfam" id="PF03601">
    <property type="entry name" value="Cons_hypoth698"/>
    <property type="match status" value="1"/>
</dbReference>
<feature type="transmembrane region" description="Helical" evidence="7">
    <location>
        <begin position="57"/>
        <end position="78"/>
    </location>
</feature>
<feature type="transmembrane region" description="Helical" evidence="7">
    <location>
        <begin position="336"/>
        <end position="360"/>
    </location>
</feature>
<feature type="transmembrane region" description="Helical" evidence="7">
    <location>
        <begin position="20"/>
        <end position="37"/>
    </location>
</feature>
<keyword evidence="3" id="KW-1003">Cell membrane</keyword>
<feature type="transmembrane region" description="Helical" evidence="7">
    <location>
        <begin position="142"/>
        <end position="159"/>
    </location>
</feature>
<keyword evidence="5 7" id="KW-1133">Transmembrane helix</keyword>
<protein>
    <submittedName>
        <fullName evidence="8">Putative integral membrane protein (TIGR00698 family)</fullName>
    </submittedName>
</protein>
<proteinExistence type="inferred from homology"/>
<comment type="similarity">
    <text evidence="2">Belongs to the UPF0324 family.</text>
</comment>
<evidence type="ECO:0000256" key="3">
    <source>
        <dbReference type="ARBA" id="ARBA00022475"/>
    </source>
</evidence>
<evidence type="ECO:0000256" key="4">
    <source>
        <dbReference type="ARBA" id="ARBA00022692"/>
    </source>
</evidence>
<feature type="transmembrane region" description="Helical" evidence="7">
    <location>
        <begin position="276"/>
        <end position="295"/>
    </location>
</feature>
<evidence type="ECO:0000256" key="6">
    <source>
        <dbReference type="ARBA" id="ARBA00023136"/>
    </source>
</evidence>
<dbReference type="EMBL" id="QUNO01000014">
    <property type="protein sequence ID" value="REH37979.1"/>
    <property type="molecule type" value="Genomic_DNA"/>
</dbReference>
<reference evidence="8 9" key="1">
    <citation type="submission" date="2018-08" db="EMBL/GenBank/DDBJ databases">
        <title>Genomic Encyclopedia of Archaeal and Bacterial Type Strains, Phase II (KMG-II): from individual species to whole genera.</title>
        <authorList>
            <person name="Goeker M."/>
        </authorList>
    </citation>
    <scope>NUCLEOTIDE SEQUENCE [LARGE SCALE GENOMIC DNA]</scope>
    <source>
        <strain evidence="8 9">DSM 45791</strain>
    </source>
</reference>
<keyword evidence="4 7" id="KW-0812">Transmembrane</keyword>
<comment type="caution">
    <text evidence="8">The sequence shown here is derived from an EMBL/GenBank/DDBJ whole genome shotgun (WGS) entry which is preliminary data.</text>
</comment>
<dbReference type="AlphaFoldDB" id="A0A3E0H3X4"/>
<evidence type="ECO:0000256" key="2">
    <source>
        <dbReference type="ARBA" id="ARBA00007977"/>
    </source>
</evidence>
<evidence type="ECO:0000256" key="1">
    <source>
        <dbReference type="ARBA" id="ARBA00004651"/>
    </source>
</evidence>
<evidence type="ECO:0000313" key="8">
    <source>
        <dbReference type="EMBL" id="REH37979.1"/>
    </source>
</evidence>
<organism evidence="8 9">
    <name type="scientific">Kutzneria buriramensis</name>
    <dbReference type="NCBI Taxonomy" id="1045776"/>
    <lineage>
        <taxon>Bacteria</taxon>
        <taxon>Bacillati</taxon>
        <taxon>Actinomycetota</taxon>
        <taxon>Actinomycetes</taxon>
        <taxon>Pseudonocardiales</taxon>
        <taxon>Pseudonocardiaceae</taxon>
        <taxon>Kutzneria</taxon>
    </lineage>
</organism>
<evidence type="ECO:0000256" key="5">
    <source>
        <dbReference type="ARBA" id="ARBA00022989"/>
    </source>
</evidence>
<evidence type="ECO:0000313" key="9">
    <source>
        <dbReference type="Proteomes" id="UP000256269"/>
    </source>
</evidence>
<dbReference type="Proteomes" id="UP000256269">
    <property type="component" value="Unassembled WGS sequence"/>
</dbReference>
<dbReference type="GO" id="GO:0005886">
    <property type="term" value="C:plasma membrane"/>
    <property type="evidence" value="ECO:0007669"/>
    <property type="project" value="UniProtKB-SubCell"/>
</dbReference>
<keyword evidence="6 7" id="KW-0472">Membrane</keyword>
<keyword evidence="9" id="KW-1185">Reference proteome</keyword>
<dbReference type="PANTHER" id="PTHR30106">
    <property type="entry name" value="INNER MEMBRANE PROTEIN YEIH-RELATED"/>
    <property type="match status" value="1"/>
</dbReference>
<accession>A0A3E0H3X4</accession>
<feature type="transmembrane region" description="Helical" evidence="7">
    <location>
        <begin position="171"/>
        <end position="195"/>
    </location>
</feature>
<feature type="transmembrane region" description="Helical" evidence="7">
    <location>
        <begin position="307"/>
        <end position="324"/>
    </location>
</feature>
<feature type="transmembrane region" description="Helical" evidence="7">
    <location>
        <begin position="108"/>
        <end position="130"/>
    </location>
</feature>
<name>A0A3E0H3X4_9PSEU</name>
<comment type="subcellular location">
    <subcellularLocation>
        <location evidence="1">Cell membrane</location>
        <topology evidence="1">Multi-pass membrane protein</topology>
    </subcellularLocation>
</comment>
<evidence type="ECO:0000256" key="7">
    <source>
        <dbReference type="SAM" id="Phobius"/>
    </source>
</evidence>
<dbReference type="PANTHER" id="PTHR30106:SF1">
    <property type="entry name" value="UPF0324 MEMBRANE PROTEIN FN0533"/>
    <property type="match status" value="1"/>
</dbReference>
<dbReference type="OrthoDB" id="9766798at2"/>
<dbReference type="RefSeq" id="WP_116178857.1">
    <property type="nucleotide sequence ID" value="NZ_CP144375.1"/>
</dbReference>